<evidence type="ECO:0000313" key="6">
    <source>
        <dbReference type="Proteomes" id="UP000715965"/>
    </source>
</evidence>
<keyword evidence="3" id="KW-0804">Transcription</keyword>
<dbReference type="SUPFAM" id="SSF46785">
    <property type="entry name" value="Winged helix' DNA-binding domain"/>
    <property type="match status" value="1"/>
</dbReference>
<dbReference type="PROSITE" id="PS51118">
    <property type="entry name" value="HTH_HXLR"/>
    <property type="match status" value="1"/>
</dbReference>
<evidence type="ECO:0000256" key="3">
    <source>
        <dbReference type="ARBA" id="ARBA00023163"/>
    </source>
</evidence>
<dbReference type="RefSeq" id="WP_193782420.1">
    <property type="nucleotide sequence ID" value="NZ_JADDOJ010000220.1"/>
</dbReference>
<evidence type="ECO:0000256" key="1">
    <source>
        <dbReference type="ARBA" id="ARBA00023015"/>
    </source>
</evidence>
<gene>
    <name evidence="5" type="ORF">IM725_20205</name>
</gene>
<dbReference type="InterPro" id="IPR036388">
    <property type="entry name" value="WH-like_DNA-bd_sf"/>
</dbReference>
<sequence length="124" mass="13687">MGPLAEPSPPLAELMRRGDVLSPACPAREILQHVTSRWGVLVLVALQGGTLRFSELRRKVGVVSERMLAQTLQVLERDGFVERRAYPVVPPHVDYRLTPLGREVGLHVQALADWIGGHLPDILA</sequence>
<evidence type="ECO:0000259" key="4">
    <source>
        <dbReference type="PROSITE" id="PS51118"/>
    </source>
</evidence>
<feature type="non-terminal residue" evidence="5">
    <location>
        <position position="124"/>
    </location>
</feature>
<dbReference type="InterPro" id="IPR036390">
    <property type="entry name" value="WH_DNA-bd_sf"/>
</dbReference>
<organism evidence="5 6">
    <name type="scientific">Ramlibacter aquaticus</name>
    <dbReference type="NCBI Taxonomy" id="2780094"/>
    <lineage>
        <taxon>Bacteria</taxon>
        <taxon>Pseudomonadati</taxon>
        <taxon>Pseudomonadota</taxon>
        <taxon>Betaproteobacteria</taxon>
        <taxon>Burkholderiales</taxon>
        <taxon>Comamonadaceae</taxon>
        <taxon>Ramlibacter</taxon>
    </lineage>
</organism>
<evidence type="ECO:0000256" key="2">
    <source>
        <dbReference type="ARBA" id="ARBA00023125"/>
    </source>
</evidence>
<comment type="caution">
    <text evidence="5">The sequence shown here is derived from an EMBL/GenBank/DDBJ whole genome shotgun (WGS) entry which is preliminary data.</text>
</comment>
<keyword evidence="6" id="KW-1185">Reference proteome</keyword>
<dbReference type="Proteomes" id="UP000715965">
    <property type="component" value="Unassembled WGS sequence"/>
</dbReference>
<dbReference type="InterPro" id="IPR002577">
    <property type="entry name" value="HTH_HxlR"/>
</dbReference>
<dbReference type="Gene3D" id="1.10.10.10">
    <property type="entry name" value="Winged helix-like DNA-binding domain superfamily/Winged helix DNA-binding domain"/>
    <property type="match status" value="1"/>
</dbReference>
<reference evidence="5 6" key="1">
    <citation type="submission" date="2020-10" db="EMBL/GenBank/DDBJ databases">
        <title>Draft genome of Ramlibacter aquaticus LMG 30558.</title>
        <authorList>
            <person name="Props R."/>
        </authorList>
    </citation>
    <scope>NUCLEOTIDE SEQUENCE [LARGE SCALE GENOMIC DNA]</scope>
    <source>
        <strain evidence="5 6">LMG 30558</strain>
    </source>
</reference>
<keyword evidence="2" id="KW-0238">DNA-binding</keyword>
<evidence type="ECO:0000313" key="5">
    <source>
        <dbReference type="EMBL" id="MBE7942890.1"/>
    </source>
</evidence>
<dbReference type="PANTHER" id="PTHR33204:SF37">
    <property type="entry name" value="HTH-TYPE TRANSCRIPTIONAL REGULATOR YODB"/>
    <property type="match status" value="1"/>
</dbReference>
<keyword evidence="1" id="KW-0805">Transcription regulation</keyword>
<dbReference type="Pfam" id="PF01638">
    <property type="entry name" value="HxlR"/>
    <property type="match status" value="1"/>
</dbReference>
<dbReference type="EMBL" id="JADDOJ010000220">
    <property type="protein sequence ID" value="MBE7942890.1"/>
    <property type="molecule type" value="Genomic_DNA"/>
</dbReference>
<name>A0ABR9SKU7_9BURK</name>
<accession>A0ABR9SKU7</accession>
<dbReference type="PANTHER" id="PTHR33204">
    <property type="entry name" value="TRANSCRIPTIONAL REGULATOR, MARR FAMILY"/>
    <property type="match status" value="1"/>
</dbReference>
<proteinExistence type="predicted"/>
<protein>
    <submittedName>
        <fullName evidence="5">Helix-turn-helix transcriptional regulator</fullName>
    </submittedName>
</protein>
<feature type="domain" description="HTH hxlR-type" evidence="4">
    <location>
        <begin position="25"/>
        <end position="123"/>
    </location>
</feature>